<accession>A0A9L0S0C1</accession>
<proteinExistence type="predicted"/>
<dbReference type="GO" id="GO:1990904">
    <property type="term" value="C:ribonucleoprotein complex"/>
    <property type="evidence" value="ECO:0000318"/>
    <property type="project" value="GO_Central"/>
</dbReference>
<dbReference type="PANTHER" id="PTHR11505">
    <property type="entry name" value="L1 TRANSPOSABLE ELEMENT-RELATED"/>
    <property type="match status" value="1"/>
</dbReference>
<evidence type="ECO:0000259" key="1">
    <source>
        <dbReference type="Pfam" id="PF17490"/>
    </source>
</evidence>
<protein>
    <recommendedName>
        <fullName evidence="1">L1 transposable element dsRBD-like domain-containing protein</fullName>
    </recommendedName>
</protein>
<keyword evidence="3" id="KW-1185">Reference proteome</keyword>
<dbReference type="Ensembl" id="ENSECAT00000113472.1">
    <property type="protein sequence ID" value="ENSECAP00000068352.1"/>
    <property type="gene ID" value="ENSECAG00000055176.1"/>
</dbReference>
<dbReference type="Pfam" id="PF17490">
    <property type="entry name" value="Tnp_22_dsRBD"/>
    <property type="match status" value="1"/>
</dbReference>
<dbReference type="GO" id="GO:0032197">
    <property type="term" value="P:retrotransposition"/>
    <property type="evidence" value="ECO:0000318"/>
    <property type="project" value="GO_Central"/>
</dbReference>
<dbReference type="GO" id="GO:0003727">
    <property type="term" value="F:single-stranded RNA binding"/>
    <property type="evidence" value="ECO:0000318"/>
    <property type="project" value="GO_Central"/>
</dbReference>
<dbReference type="InterPro" id="IPR035300">
    <property type="entry name" value="L1_dsRBD"/>
</dbReference>
<dbReference type="AlphaFoldDB" id="A0A9L0S0C1"/>
<evidence type="ECO:0000313" key="3">
    <source>
        <dbReference type="Proteomes" id="UP000002281"/>
    </source>
</evidence>
<reference evidence="2" key="2">
    <citation type="submission" date="2025-08" db="UniProtKB">
        <authorList>
            <consortium name="Ensembl"/>
        </authorList>
    </citation>
    <scope>IDENTIFICATION</scope>
    <source>
        <strain evidence="2">Thoroughbred</strain>
    </source>
</reference>
<sequence length="110" mass="13163">MTKKKILRAARQKKINNKGTPIRLSTCFSAEIRQARREWDNIFKILKDKIFQPRILYPAKISFRYDGEIKTFPNPNPKLREFISARHPQKEMLKKAVIHEKEKKKVFKKP</sequence>
<feature type="domain" description="L1 transposable element dsRBD-like" evidence="1">
    <location>
        <begin position="30"/>
        <end position="94"/>
    </location>
</feature>
<dbReference type="GeneTree" id="ENSGT01150000286982"/>
<dbReference type="Proteomes" id="UP000002281">
    <property type="component" value="Chromosome 5"/>
</dbReference>
<evidence type="ECO:0000313" key="2">
    <source>
        <dbReference type="Ensembl" id="ENSECAP00000068352.1"/>
    </source>
</evidence>
<reference evidence="2" key="3">
    <citation type="submission" date="2025-09" db="UniProtKB">
        <authorList>
            <consortium name="Ensembl"/>
        </authorList>
    </citation>
    <scope>IDENTIFICATION</scope>
    <source>
        <strain evidence="2">Thoroughbred</strain>
    </source>
</reference>
<organism evidence="2 3">
    <name type="scientific">Equus caballus</name>
    <name type="common">Horse</name>
    <dbReference type="NCBI Taxonomy" id="9796"/>
    <lineage>
        <taxon>Eukaryota</taxon>
        <taxon>Metazoa</taxon>
        <taxon>Chordata</taxon>
        <taxon>Craniata</taxon>
        <taxon>Vertebrata</taxon>
        <taxon>Euteleostomi</taxon>
        <taxon>Mammalia</taxon>
        <taxon>Eutheria</taxon>
        <taxon>Laurasiatheria</taxon>
        <taxon>Perissodactyla</taxon>
        <taxon>Equidae</taxon>
        <taxon>Equus</taxon>
    </lineage>
</organism>
<name>A0A9L0S0C1_HORSE</name>
<reference evidence="2 3" key="1">
    <citation type="journal article" date="2009" name="Science">
        <title>Genome sequence, comparative analysis, and population genetics of the domestic horse.</title>
        <authorList>
            <consortium name="Broad Institute Genome Sequencing Platform"/>
            <consortium name="Broad Institute Whole Genome Assembly Team"/>
            <person name="Wade C.M."/>
            <person name="Giulotto E."/>
            <person name="Sigurdsson S."/>
            <person name="Zoli M."/>
            <person name="Gnerre S."/>
            <person name="Imsland F."/>
            <person name="Lear T.L."/>
            <person name="Adelson D.L."/>
            <person name="Bailey E."/>
            <person name="Bellone R.R."/>
            <person name="Bloecker H."/>
            <person name="Distl O."/>
            <person name="Edgar R.C."/>
            <person name="Garber M."/>
            <person name="Leeb T."/>
            <person name="Mauceli E."/>
            <person name="MacLeod J.N."/>
            <person name="Penedo M.C.T."/>
            <person name="Raison J.M."/>
            <person name="Sharpe T."/>
            <person name="Vogel J."/>
            <person name="Andersson L."/>
            <person name="Antczak D.F."/>
            <person name="Biagi T."/>
            <person name="Binns M.M."/>
            <person name="Chowdhary B.P."/>
            <person name="Coleman S.J."/>
            <person name="Della Valle G."/>
            <person name="Fryc S."/>
            <person name="Guerin G."/>
            <person name="Hasegawa T."/>
            <person name="Hill E.W."/>
            <person name="Jurka J."/>
            <person name="Kiialainen A."/>
            <person name="Lindgren G."/>
            <person name="Liu J."/>
            <person name="Magnani E."/>
            <person name="Mickelson J.R."/>
            <person name="Murray J."/>
            <person name="Nergadze S.G."/>
            <person name="Onofrio R."/>
            <person name="Pedroni S."/>
            <person name="Piras M.F."/>
            <person name="Raudsepp T."/>
            <person name="Rocchi M."/>
            <person name="Roeed K.H."/>
            <person name="Ryder O.A."/>
            <person name="Searle S."/>
            <person name="Skow L."/>
            <person name="Swinburne J.E."/>
            <person name="Syvaenen A.C."/>
            <person name="Tozaki T."/>
            <person name="Valberg S.J."/>
            <person name="Vaudin M."/>
            <person name="White J.R."/>
            <person name="Zody M.C."/>
            <person name="Lander E.S."/>
            <person name="Lindblad-Toh K."/>
        </authorList>
    </citation>
    <scope>NUCLEOTIDE SEQUENCE [LARGE SCALE GENOMIC DNA]</scope>
    <source>
        <strain evidence="2 3">Thoroughbred</strain>
    </source>
</reference>
<dbReference type="Gene3D" id="3.30.250.20">
    <property type="entry name" value="L1 transposable element, C-terminal domain"/>
    <property type="match status" value="1"/>
</dbReference>
<dbReference type="InterPro" id="IPR042566">
    <property type="entry name" value="L1_C"/>
</dbReference>
<dbReference type="InterPro" id="IPR004244">
    <property type="entry name" value="Transposase_22"/>
</dbReference>